<feature type="domain" description="Histone deacetylase" evidence="23">
    <location>
        <begin position="308"/>
        <end position="596"/>
    </location>
</feature>
<reference evidence="24" key="2">
    <citation type="submission" date="2021-01" db="UniProtKB">
        <authorList>
            <consortium name="EnsemblMetazoa"/>
        </authorList>
    </citation>
    <scope>IDENTIFICATION</scope>
</reference>
<comment type="catalytic activity">
    <reaction evidence="21">
        <text>N(6)-acetyl-L-lysyl-[histone] + H2O = L-lysyl-[histone] + acetate</text>
        <dbReference type="Rhea" id="RHEA:58196"/>
        <dbReference type="Rhea" id="RHEA-COMP:9845"/>
        <dbReference type="Rhea" id="RHEA-COMP:11338"/>
        <dbReference type="ChEBI" id="CHEBI:15377"/>
        <dbReference type="ChEBI" id="CHEBI:29969"/>
        <dbReference type="ChEBI" id="CHEBI:30089"/>
        <dbReference type="ChEBI" id="CHEBI:61930"/>
        <dbReference type="EC" id="3.5.1.98"/>
    </reaction>
    <physiologicalReaction direction="left-to-right" evidence="21">
        <dbReference type="Rhea" id="RHEA:58197"/>
    </physiologicalReaction>
</comment>
<evidence type="ECO:0000256" key="22">
    <source>
        <dbReference type="SAM" id="MobiDB-lite"/>
    </source>
</evidence>
<evidence type="ECO:0000256" key="16">
    <source>
        <dbReference type="ARBA" id="ARBA00040347"/>
    </source>
</evidence>
<dbReference type="GeneID" id="586295"/>
<evidence type="ECO:0000256" key="3">
    <source>
        <dbReference type="ARBA" id="ARBA00004286"/>
    </source>
</evidence>
<feature type="region of interest" description="Disordered" evidence="22">
    <location>
        <begin position="1"/>
        <end position="284"/>
    </location>
</feature>
<evidence type="ECO:0000256" key="12">
    <source>
        <dbReference type="ARBA" id="ARBA00022853"/>
    </source>
</evidence>
<organism evidence="24 25">
    <name type="scientific">Strongylocentrotus purpuratus</name>
    <name type="common">Purple sea urchin</name>
    <dbReference type="NCBI Taxonomy" id="7668"/>
    <lineage>
        <taxon>Eukaryota</taxon>
        <taxon>Metazoa</taxon>
        <taxon>Echinodermata</taxon>
        <taxon>Eleutherozoa</taxon>
        <taxon>Echinozoa</taxon>
        <taxon>Echinoidea</taxon>
        <taxon>Euechinoidea</taxon>
        <taxon>Echinacea</taxon>
        <taxon>Camarodonta</taxon>
        <taxon>Echinidea</taxon>
        <taxon>Strongylocentrotidae</taxon>
        <taxon>Strongylocentrotus</taxon>
    </lineage>
</organism>
<feature type="compositionally biased region" description="Polar residues" evidence="22">
    <location>
        <begin position="243"/>
        <end position="255"/>
    </location>
</feature>
<dbReference type="GO" id="GO:0004407">
    <property type="term" value="F:histone deacetylase activity"/>
    <property type="evidence" value="ECO:0000318"/>
    <property type="project" value="GO_Central"/>
</dbReference>
<comment type="catalytic activity">
    <reaction evidence="20">
        <text>N(6)-(2E)-butenoyl-L-lysyl-[protein] + H2O = (2E)-2-butenoate + L-lysyl-[protein]</text>
        <dbReference type="Rhea" id="RHEA:69172"/>
        <dbReference type="Rhea" id="RHEA-COMP:9752"/>
        <dbReference type="Rhea" id="RHEA-COMP:13707"/>
        <dbReference type="ChEBI" id="CHEBI:15377"/>
        <dbReference type="ChEBI" id="CHEBI:29969"/>
        <dbReference type="ChEBI" id="CHEBI:35899"/>
        <dbReference type="ChEBI" id="CHEBI:137954"/>
    </reaction>
    <physiologicalReaction direction="left-to-right" evidence="20">
        <dbReference type="Rhea" id="RHEA:69173"/>
    </physiologicalReaction>
</comment>
<dbReference type="AlphaFoldDB" id="A0A7M7TH31"/>
<dbReference type="PANTHER" id="PTHR10625:SF14">
    <property type="entry name" value="HISTONE DEACETYLASE 8"/>
    <property type="match status" value="1"/>
</dbReference>
<dbReference type="FunFam" id="3.40.800.20:FF:000006">
    <property type="entry name" value="Histone deacetylase 8"/>
    <property type="match status" value="1"/>
</dbReference>
<evidence type="ECO:0000256" key="6">
    <source>
        <dbReference type="ARBA" id="ARBA00012111"/>
    </source>
</evidence>
<evidence type="ECO:0000256" key="19">
    <source>
        <dbReference type="ARBA" id="ARBA00049136"/>
    </source>
</evidence>
<evidence type="ECO:0000256" key="20">
    <source>
        <dbReference type="ARBA" id="ARBA00049193"/>
    </source>
</evidence>
<dbReference type="FunCoup" id="A0A7M7TH31">
    <property type="interactions" value="155"/>
</dbReference>
<evidence type="ECO:0000256" key="14">
    <source>
        <dbReference type="ARBA" id="ARBA00023163"/>
    </source>
</evidence>
<feature type="compositionally biased region" description="Polar residues" evidence="22">
    <location>
        <begin position="119"/>
        <end position="136"/>
    </location>
</feature>
<dbReference type="PRINTS" id="PR01271">
    <property type="entry name" value="HISDACETLASE"/>
</dbReference>
<dbReference type="Pfam" id="PF00850">
    <property type="entry name" value="Hist_deacetyl"/>
    <property type="match status" value="1"/>
</dbReference>
<dbReference type="InterPro" id="IPR037138">
    <property type="entry name" value="His_deacetylse_dom_sf"/>
</dbReference>
<proteinExistence type="inferred from homology"/>
<dbReference type="Gene3D" id="3.40.800.20">
    <property type="entry name" value="Histone deacetylase domain"/>
    <property type="match status" value="1"/>
</dbReference>
<comment type="subcellular location">
    <subcellularLocation>
        <location evidence="3">Chromosome</location>
    </subcellularLocation>
    <subcellularLocation>
        <location evidence="4">Cytoplasm</location>
    </subcellularLocation>
    <subcellularLocation>
        <location evidence="2">Nucleus</location>
    </subcellularLocation>
</comment>
<dbReference type="OrthoDB" id="73273at2759"/>
<evidence type="ECO:0000256" key="18">
    <source>
        <dbReference type="ARBA" id="ARBA00042783"/>
    </source>
</evidence>
<keyword evidence="8" id="KW-0963">Cytoplasm</keyword>
<dbReference type="InterPro" id="IPR000286">
    <property type="entry name" value="HDACs"/>
</dbReference>
<feature type="compositionally biased region" description="Polar residues" evidence="22">
    <location>
        <begin position="82"/>
        <end position="112"/>
    </location>
</feature>
<keyword evidence="14" id="KW-0804">Transcription</keyword>
<dbReference type="CTD" id="55869"/>
<evidence type="ECO:0000256" key="4">
    <source>
        <dbReference type="ARBA" id="ARBA00004496"/>
    </source>
</evidence>
<dbReference type="EC" id="3.5.1.98" evidence="6"/>
<evidence type="ECO:0000256" key="5">
    <source>
        <dbReference type="ARBA" id="ARBA00006457"/>
    </source>
</evidence>
<evidence type="ECO:0000256" key="1">
    <source>
        <dbReference type="ARBA" id="ARBA00001968"/>
    </source>
</evidence>
<keyword evidence="12" id="KW-0156">Chromatin regulator</keyword>
<evidence type="ECO:0000256" key="7">
    <source>
        <dbReference type="ARBA" id="ARBA00022454"/>
    </source>
</evidence>
<dbReference type="PANTHER" id="PTHR10625">
    <property type="entry name" value="HISTONE DEACETYLASE HDAC1-RELATED"/>
    <property type="match status" value="1"/>
</dbReference>
<dbReference type="PRINTS" id="PR01270">
    <property type="entry name" value="HDASUPER"/>
</dbReference>
<dbReference type="InterPro" id="IPR023696">
    <property type="entry name" value="Ureohydrolase_dom_sf"/>
</dbReference>
<evidence type="ECO:0000256" key="10">
    <source>
        <dbReference type="ARBA" id="ARBA00022723"/>
    </source>
</evidence>
<evidence type="ECO:0000256" key="21">
    <source>
        <dbReference type="ARBA" id="ARBA00049416"/>
    </source>
</evidence>
<keyword evidence="7" id="KW-0158">Chromosome</keyword>
<dbReference type="InterPro" id="IPR003084">
    <property type="entry name" value="HDAC_I/II"/>
</dbReference>
<accession>A0A7M7TH31</accession>
<dbReference type="GO" id="GO:0005737">
    <property type="term" value="C:cytoplasm"/>
    <property type="evidence" value="ECO:0007669"/>
    <property type="project" value="UniProtKB-SubCell"/>
</dbReference>
<dbReference type="InterPro" id="IPR023801">
    <property type="entry name" value="His_deacetylse_dom"/>
</dbReference>
<keyword evidence="15" id="KW-0539">Nucleus</keyword>
<feature type="compositionally biased region" description="Polar residues" evidence="22">
    <location>
        <begin position="143"/>
        <end position="157"/>
    </location>
</feature>
<dbReference type="Proteomes" id="UP000007110">
    <property type="component" value="Unassembled WGS sequence"/>
</dbReference>
<feature type="compositionally biased region" description="Polar residues" evidence="22">
    <location>
        <begin position="9"/>
        <end position="23"/>
    </location>
</feature>
<dbReference type="GO" id="GO:0005694">
    <property type="term" value="C:chromosome"/>
    <property type="evidence" value="ECO:0007669"/>
    <property type="project" value="UniProtKB-SubCell"/>
</dbReference>
<dbReference type="SUPFAM" id="SSF52768">
    <property type="entry name" value="Arginase/deacetylase"/>
    <property type="match status" value="1"/>
</dbReference>
<sequence length="654" mass="73002">MNDEDPSDSENSLDTRAQDNITGSAPRLQPARPSGNLQRLHPAQPYENFLRLQPARSSENTPRLQVARSSENTPRLQPARPSENTQTRHQVARSSENTPRLQVARTSENTPRLQPARPSENTPRLQSARPSENTTRLLVARPSENSTRLQVARSSENAPRLQLARPSENVQRPQAVRPSENVLRPQSGQPTENAPRLQPARPSENVPPEISIYDCNSEEEDEAVPPPPSRKRAALSPLKPLNPTVSKTLESNQPTKAKAKYMGSGPSGLSVRQDSVVGSKDSPEQTENNEIYYVFNQKLLQLCDQVPKIPKRASMVHTLIEAYDLLDHVTPVSPEFATKDELLTFHSQEYIEFLERVNLEEDSEKDEELKQQFGLGYDCPSLPLVYDFVRLVAGASLSCAKALIQQKCRIAINWNGGWHHARRDEAAGFCYVNDIVLAILKLKEHFNRVLYVDLDLHHGDAVDDAFIFTPKVMTVSLHKFSPGFFPGTGSLNRVGGGRGKFYTISVPLKDGIKDEQYSDLFTRVIEQVRVKFQPSVVVVQCGADTLSSDPMQSFNLTPLGVGQCVSRVLSWKLPTLLLGGGGYNMANTARCWSYLTGLVLGQKLPSEIPDHEFFLEYGPGYQLEVCPAHYTNYNTVEYMETVAKAITKNLENVR</sequence>
<evidence type="ECO:0000256" key="13">
    <source>
        <dbReference type="ARBA" id="ARBA00023015"/>
    </source>
</evidence>
<keyword evidence="13" id="KW-0805">Transcription regulation</keyword>
<dbReference type="GO" id="GO:0031507">
    <property type="term" value="P:heterochromatin formation"/>
    <property type="evidence" value="ECO:0000318"/>
    <property type="project" value="GO_Central"/>
</dbReference>
<comment type="cofactor">
    <cofactor evidence="1">
        <name>a divalent metal cation</name>
        <dbReference type="ChEBI" id="CHEBI:60240"/>
    </cofactor>
</comment>
<evidence type="ECO:0000256" key="2">
    <source>
        <dbReference type="ARBA" id="ARBA00004123"/>
    </source>
</evidence>
<evidence type="ECO:0000313" key="25">
    <source>
        <dbReference type="Proteomes" id="UP000007110"/>
    </source>
</evidence>
<dbReference type="InParanoid" id="A0A7M7TH31"/>
<evidence type="ECO:0000256" key="8">
    <source>
        <dbReference type="ARBA" id="ARBA00022490"/>
    </source>
</evidence>
<evidence type="ECO:0000256" key="15">
    <source>
        <dbReference type="ARBA" id="ARBA00023242"/>
    </source>
</evidence>
<keyword evidence="10" id="KW-0479">Metal-binding</keyword>
<keyword evidence="11" id="KW-0378">Hydrolase</keyword>
<evidence type="ECO:0000259" key="23">
    <source>
        <dbReference type="Pfam" id="PF00850"/>
    </source>
</evidence>
<protein>
    <recommendedName>
        <fullName evidence="16">Histone deacetylase 8</fullName>
        <ecNumber evidence="6">3.5.1.98</ecNumber>
    </recommendedName>
    <alternativeName>
        <fullName evidence="17">Protein deacetylase HDAC8</fullName>
    </alternativeName>
    <alternativeName>
        <fullName evidence="18">Protein decrotonylase HDAC8</fullName>
    </alternativeName>
</protein>
<keyword evidence="25" id="KW-1185">Reference proteome</keyword>
<dbReference type="EnsemblMetazoa" id="XM_786082">
    <property type="protein sequence ID" value="XP_791175"/>
    <property type="gene ID" value="LOC586295"/>
</dbReference>
<dbReference type="GO" id="GO:0046872">
    <property type="term" value="F:metal ion binding"/>
    <property type="evidence" value="ECO:0007669"/>
    <property type="project" value="UniProtKB-KW"/>
</dbReference>
<name>A0A7M7TH31_STRPU</name>
<comment type="similarity">
    <text evidence="5">Belongs to the histone deacetylase family. HD type 1 subfamily.</text>
</comment>
<dbReference type="KEGG" id="spu:586295"/>
<keyword evidence="9" id="KW-0678">Repressor</keyword>
<dbReference type="RefSeq" id="XP_791175.3">
    <property type="nucleotide sequence ID" value="XM_786082.5"/>
</dbReference>
<evidence type="ECO:0000256" key="11">
    <source>
        <dbReference type="ARBA" id="ARBA00022801"/>
    </source>
</evidence>
<dbReference type="GO" id="GO:0141221">
    <property type="term" value="F:histone deacetylase activity, hydrolytic mechanism"/>
    <property type="evidence" value="ECO:0007669"/>
    <property type="project" value="UniProtKB-EC"/>
</dbReference>
<comment type="catalytic activity">
    <reaction evidence="19">
        <text>N(6)-acetyl-L-lysyl-[protein] + H2O = L-lysyl-[protein] + acetate</text>
        <dbReference type="Rhea" id="RHEA:58108"/>
        <dbReference type="Rhea" id="RHEA-COMP:9752"/>
        <dbReference type="Rhea" id="RHEA-COMP:10731"/>
        <dbReference type="ChEBI" id="CHEBI:15377"/>
        <dbReference type="ChEBI" id="CHEBI:29969"/>
        <dbReference type="ChEBI" id="CHEBI:30089"/>
        <dbReference type="ChEBI" id="CHEBI:61930"/>
    </reaction>
    <physiologicalReaction direction="left-to-right" evidence="19">
        <dbReference type="Rhea" id="RHEA:58109"/>
    </physiologicalReaction>
</comment>
<evidence type="ECO:0000313" key="24">
    <source>
        <dbReference type="EnsemblMetazoa" id="XP_791175"/>
    </source>
</evidence>
<evidence type="ECO:0000256" key="9">
    <source>
        <dbReference type="ARBA" id="ARBA00022491"/>
    </source>
</evidence>
<feature type="compositionally biased region" description="Polar residues" evidence="22">
    <location>
        <begin position="55"/>
        <end position="75"/>
    </location>
</feature>
<dbReference type="OMA" id="NYNTVEY"/>
<evidence type="ECO:0000256" key="17">
    <source>
        <dbReference type="ARBA" id="ARBA00041964"/>
    </source>
</evidence>
<reference evidence="25" key="1">
    <citation type="submission" date="2015-02" db="EMBL/GenBank/DDBJ databases">
        <title>Genome sequencing for Strongylocentrotus purpuratus.</title>
        <authorList>
            <person name="Murali S."/>
            <person name="Liu Y."/>
            <person name="Vee V."/>
            <person name="English A."/>
            <person name="Wang M."/>
            <person name="Skinner E."/>
            <person name="Han Y."/>
            <person name="Muzny D.M."/>
            <person name="Worley K.C."/>
            <person name="Gibbs R.A."/>
        </authorList>
    </citation>
    <scope>NUCLEOTIDE SEQUENCE</scope>
</reference>
<dbReference type="GO" id="GO:0000118">
    <property type="term" value="C:histone deacetylase complex"/>
    <property type="evidence" value="ECO:0000318"/>
    <property type="project" value="GO_Central"/>
</dbReference>